<dbReference type="OrthoDB" id="414945at2759"/>
<name>A0A9Q3FBD7_9BASI</name>
<sequence length="204" mass="23422">MLGIKINHQESGISLDQQHFIKALVEQYGMNQCKSVNTPLVPHCHLTPATDEEINTFNELKINFRSAIGSINYLSSATRPNLSFAVSALSQYLEKPGILHWRAFLYILKYLNRTQELGLMYQKNKINRIKAHCDADRGNYRLTRRSVTGYLARFGNCVVHWKSRKQPTVSISTAEAEYKALCDLMSELLWLKQWCKKANILKTS</sequence>
<gene>
    <name evidence="1" type="ORF">O181_076941</name>
</gene>
<reference evidence="1" key="1">
    <citation type="submission" date="2021-03" db="EMBL/GenBank/DDBJ databases">
        <title>Draft genome sequence of rust myrtle Austropuccinia psidii MF-1, a brazilian biotype.</title>
        <authorList>
            <person name="Quecine M.C."/>
            <person name="Pachon D.M.R."/>
            <person name="Bonatelli M.L."/>
            <person name="Correr F.H."/>
            <person name="Franceschini L.M."/>
            <person name="Leite T.F."/>
            <person name="Margarido G.R.A."/>
            <person name="Almeida C.A."/>
            <person name="Ferrarezi J.A."/>
            <person name="Labate C.A."/>
        </authorList>
    </citation>
    <scope>NUCLEOTIDE SEQUENCE</scope>
    <source>
        <strain evidence="1">MF-1</strain>
    </source>
</reference>
<comment type="caution">
    <text evidence="1">The sequence shown here is derived from an EMBL/GenBank/DDBJ whole genome shotgun (WGS) entry which is preliminary data.</text>
</comment>
<dbReference type="AlphaFoldDB" id="A0A9Q3FBD7"/>
<proteinExistence type="predicted"/>
<keyword evidence="2" id="KW-1185">Reference proteome</keyword>
<dbReference type="PANTHER" id="PTHR11439:SF467">
    <property type="entry name" value="INTEGRASE CATALYTIC DOMAIN-CONTAINING PROTEIN"/>
    <property type="match status" value="1"/>
</dbReference>
<evidence type="ECO:0000313" key="2">
    <source>
        <dbReference type="Proteomes" id="UP000765509"/>
    </source>
</evidence>
<protein>
    <recommendedName>
        <fullName evidence="3">Reverse transcriptase Ty1/copia-type domain-containing protein</fullName>
    </recommendedName>
</protein>
<dbReference type="Proteomes" id="UP000765509">
    <property type="component" value="Unassembled WGS sequence"/>
</dbReference>
<dbReference type="EMBL" id="AVOT02041853">
    <property type="protein sequence ID" value="MBW0537226.1"/>
    <property type="molecule type" value="Genomic_DNA"/>
</dbReference>
<evidence type="ECO:0008006" key="3">
    <source>
        <dbReference type="Google" id="ProtNLM"/>
    </source>
</evidence>
<organism evidence="1 2">
    <name type="scientific">Austropuccinia psidii MF-1</name>
    <dbReference type="NCBI Taxonomy" id="1389203"/>
    <lineage>
        <taxon>Eukaryota</taxon>
        <taxon>Fungi</taxon>
        <taxon>Dikarya</taxon>
        <taxon>Basidiomycota</taxon>
        <taxon>Pucciniomycotina</taxon>
        <taxon>Pucciniomycetes</taxon>
        <taxon>Pucciniales</taxon>
        <taxon>Sphaerophragmiaceae</taxon>
        <taxon>Austropuccinia</taxon>
    </lineage>
</organism>
<accession>A0A9Q3FBD7</accession>
<dbReference type="PANTHER" id="PTHR11439">
    <property type="entry name" value="GAG-POL-RELATED RETROTRANSPOSON"/>
    <property type="match status" value="1"/>
</dbReference>
<dbReference type="CDD" id="cd09272">
    <property type="entry name" value="RNase_HI_RT_Ty1"/>
    <property type="match status" value="1"/>
</dbReference>
<evidence type="ECO:0000313" key="1">
    <source>
        <dbReference type="EMBL" id="MBW0537226.1"/>
    </source>
</evidence>